<dbReference type="SMART" id="SM00515">
    <property type="entry name" value="eIF5C"/>
    <property type="match status" value="1"/>
</dbReference>
<dbReference type="Pfam" id="PF25084">
    <property type="entry name" value="LbH_EIF2B"/>
    <property type="match status" value="1"/>
</dbReference>
<feature type="compositionally biased region" description="Acidic residues" evidence="7">
    <location>
        <begin position="536"/>
        <end position="545"/>
    </location>
</feature>
<dbReference type="InterPro" id="IPR056764">
    <property type="entry name" value="LbH_EIF2B3/5"/>
</dbReference>
<feature type="region of interest" description="Disordered" evidence="7">
    <location>
        <begin position="525"/>
        <end position="555"/>
    </location>
</feature>
<dbReference type="AlphaFoldDB" id="A0A1D1ZVV6"/>
<dbReference type="PANTHER" id="PTHR45887:SF1">
    <property type="entry name" value="TRANSLATION INITIATION FACTOR EIF-2B SUBUNIT EPSILON"/>
    <property type="match status" value="1"/>
</dbReference>
<dbReference type="InterPro" id="IPR051956">
    <property type="entry name" value="eIF2B_epsilon"/>
</dbReference>
<feature type="region of interest" description="Disordered" evidence="7">
    <location>
        <begin position="753"/>
        <end position="774"/>
    </location>
</feature>
<keyword evidence="3" id="KW-0963">Cytoplasm</keyword>
<evidence type="ECO:0000256" key="5">
    <source>
        <dbReference type="ARBA" id="ARBA00044345"/>
    </source>
</evidence>
<evidence type="ECO:0000256" key="3">
    <source>
        <dbReference type="ARBA" id="ARBA00022490"/>
    </source>
</evidence>
<dbReference type="SUPFAM" id="SSF48371">
    <property type="entry name" value="ARM repeat"/>
    <property type="match status" value="1"/>
</dbReference>
<evidence type="ECO:0000256" key="2">
    <source>
        <dbReference type="ARBA" id="ARBA00007878"/>
    </source>
</evidence>
<dbReference type="InterPro" id="IPR044123">
    <property type="entry name" value="W2_eIF2B_epsilon"/>
</dbReference>
<reference evidence="9" key="1">
    <citation type="submission" date="2015-08" db="EMBL/GenBank/DDBJ databases">
        <authorList>
            <person name="Babu N.S."/>
            <person name="Beckwith C.J."/>
            <person name="Beseler K.G."/>
            <person name="Brison A."/>
            <person name="Carone J.V."/>
            <person name="Caskin T.P."/>
            <person name="Diamond M."/>
            <person name="Durham M.E."/>
            <person name="Foxe J.M."/>
            <person name="Go M."/>
            <person name="Henderson B.A."/>
            <person name="Jones I.B."/>
            <person name="McGettigan J.A."/>
            <person name="Micheletti S.J."/>
            <person name="Nasrallah M.E."/>
            <person name="Ortiz D."/>
            <person name="Piller C.R."/>
            <person name="Privatt S.R."/>
            <person name="Schneider S.L."/>
            <person name="Sharp S."/>
            <person name="Smith T.C."/>
            <person name="Stanton J.D."/>
            <person name="Ullery H.E."/>
            <person name="Wilson R.J."/>
            <person name="Serrano M.G."/>
            <person name="Buck G."/>
            <person name="Lee V."/>
            <person name="Wang Y."/>
            <person name="Carvalho R."/>
            <person name="Voegtly L."/>
            <person name="Shi R."/>
            <person name="Duckworth R."/>
            <person name="Johnson A."/>
            <person name="Loviza R."/>
            <person name="Walstead R."/>
            <person name="Shah Z."/>
            <person name="Kiflezghi M."/>
            <person name="Wade K."/>
            <person name="Ball S.L."/>
            <person name="Bradley K.W."/>
            <person name="Asai D.J."/>
            <person name="Bowman C.A."/>
            <person name="Russell D.A."/>
            <person name="Pope W.H."/>
            <person name="Jacobs-Sera D."/>
            <person name="Hendrix R.W."/>
            <person name="Hatfull G.F."/>
        </authorList>
    </citation>
    <scope>NUCLEOTIDE SEQUENCE</scope>
</reference>
<evidence type="ECO:0000256" key="6">
    <source>
        <dbReference type="ARBA" id="ARBA00046432"/>
    </source>
</evidence>
<dbReference type="InterPro" id="IPR005835">
    <property type="entry name" value="NTP_transferase_dom"/>
</dbReference>
<dbReference type="PROSITE" id="PS51363">
    <property type="entry name" value="W2"/>
    <property type="match status" value="1"/>
</dbReference>
<protein>
    <recommendedName>
        <fullName evidence="4">Translation initiation factor eIF2B subunit epsilon</fullName>
    </recommendedName>
    <alternativeName>
        <fullName evidence="5">eIF2B GDP-GTP exchange factor subunit epsilon</fullName>
    </alternativeName>
</protein>
<comment type="subunit">
    <text evidence="6">Component of the translation initiation factor 2B (eIF2B) complex which is a heterodecamer of two sets of five different subunits: alpha, beta, gamma, delta and epsilon. Subunits alpha, beta and delta comprise a regulatory subcomplex and subunits epsilon and gamma comprise a catalytic subcomplex. Within the complex, the hexameric regulatory complex resides at the center, with the two heterodimeric catalytic subcomplexes bound on opposite sides.</text>
</comment>
<dbReference type="GO" id="GO:0005829">
    <property type="term" value="C:cytosol"/>
    <property type="evidence" value="ECO:0007669"/>
    <property type="project" value="UniProtKB-SubCell"/>
</dbReference>
<dbReference type="GO" id="GO:0003743">
    <property type="term" value="F:translation initiation factor activity"/>
    <property type="evidence" value="ECO:0007669"/>
    <property type="project" value="TreeGrafter"/>
</dbReference>
<evidence type="ECO:0000313" key="9">
    <source>
        <dbReference type="EMBL" id="JAT71078.1"/>
    </source>
</evidence>
<comment type="similarity">
    <text evidence="2">Belongs to the eIF-2B gamma/epsilon subunits family.</text>
</comment>
<dbReference type="GO" id="GO:0005085">
    <property type="term" value="F:guanyl-nucleotide exchange factor activity"/>
    <property type="evidence" value="ECO:0007669"/>
    <property type="project" value="InterPro"/>
</dbReference>
<dbReference type="InterPro" id="IPR035543">
    <property type="entry name" value="eIF-2B_epsilon_N"/>
</dbReference>
<sequence>MAPPSRKGGVGLETKEALSAIVLADSFTQKLRPVTLQRPKVLLPLVNTPMLDYTLEWLAINDVEEVHIFVCAHADAVQEHLKARGWLASRKFRVHVVVSTNCLSVGEALRVMDNRDVVKSDFILVAGDVVSNMNLRPALAAHLERRSSDKASIMTMVMRGGLSPAHIRRLGDMPTTVVMDPTSGRLFKFEEREEGGGGAEVDVARRRRRRRFVLDTTLFSERDSVQVRSDMVEASIYICAPEVLMLFSDNFDYQNVRKDFVSGVLSEEELGNKLFVHELRDEYAARVHNLRSYDAVSRDVLARWVYPFCPDTNLSSETEYQFRRGHVYMDSHVQLARQARVSHDSCIGAGSIISDGALVEASVVGANCVVGPGCVLRGAYLLDDVRLEAGVCVEAALLCDRVVVREGAAVRRGAVLSFDVVVGPGHEVPEGARVSLYRQLRAPGHSSDDDVEVPAREATSTDFELAEEDEADDFGQPPPSLVAAAASLAAGSIPETAVGFDTDVVGGLGAGFAWADDKDSARHSLFPSATGHAAGEEGESSDDEVNSAAGEAGTTDAEVAQAVGPMFKREVGETFLRCVKESIAHDNVVIELNGLKIAEDRTFADCARYMLTTMLGLCLPAPTSCRSEYRELYTHSAPEAGSREGLVELLQRASAQVRRWKALLQKFLRSEDDQVEVLLTLEEFCSAEGDYEATGEHGPVFAHIFAQLLKALYDEDILTEEAILQWAAEKSLAEEDEKVFLRKAQPFLSWLQDAEEESAGSGSEASSDGDEEEA</sequence>
<dbReference type="EMBL" id="GDKF01007544">
    <property type="protein sequence ID" value="JAT71078.1"/>
    <property type="molecule type" value="Transcribed_RNA"/>
</dbReference>
<evidence type="ECO:0000256" key="1">
    <source>
        <dbReference type="ARBA" id="ARBA00004514"/>
    </source>
</evidence>
<dbReference type="Pfam" id="PF00483">
    <property type="entry name" value="NTP_transferase"/>
    <property type="match status" value="1"/>
</dbReference>
<dbReference type="GO" id="GO:0005851">
    <property type="term" value="C:eukaryotic translation initiation factor 2B complex"/>
    <property type="evidence" value="ECO:0007669"/>
    <property type="project" value="TreeGrafter"/>
</dbReference>
<gene>
    <name evidence="9" type="ORF">g.25505</name>
</gene>
<dbReference type="PANTHER" id="PTHR45887">
    <property type="entry name" value="TRANSLATION INITIATION FACTOR EIF-2B SUBUNIT EPSILON"/>
    <property type="match status" value="1"/>
</dbReference>
<proteinExistence type="inferred from homology"/>
<dbReference type="Gene3D" id="3.90.550.10">
    <property type="entry name" value="Spore Coat Polysaccharide Biosynthesis Protein SpsA, Chain A"/>
    <property type="match status" value="1"/>
</dbReference>
<dbReference type="Gene3D" id="1.25.40.180">
    <property type="match status" value="1"/>
</dbReference>
<name>A0A1D1ZVV6_AUXPR</name>
<comment type="subcellular location">
    <subcellularLocation>
        <location evidence="1">Cytoplasm</location>
        <location evidence="1">Cytosol</location>
    </subcellularLocation>
</comment>
<dbReference type="CDD" id="cd11558">
    <property type="entry name" value="W2_eIF2B_epsilon"/>
    <property type="match status" value="1"/>
</dbReference>
<evidence type="ECO:0000256" key="4">
    <source>
        <dbReference type="ARBA" id="ARBA00044144"/>
    </source>
</evidence>
<dbReference type="CDD" id="cd04197">
    <property type="entry name" value="eIF-2B_epsilon_N"/>
    <property type="match status" value="1"/>
</dbReference>
<dbReference type="Pfam" id="PF02020">
    <property type="entry name" value="W2"/>
    <property type="match status" value="1"/>
</dbReference>
<dbReference type="InterPro" id="IPR003307">
    <property type="entry name" value="W2_domain"/>
</dbReference>
<dbReference type="Gene3D" id="2.160.10.10">
    <property type="entry name" value="Hexapeptide repeat proteins"/>
    <property type="match status" value="1"/>
</dbReference>
<evidence type="ECO:0000256" key="7">
    <source>
        <dbReference type="SAM" id="MobiDB-lite"/>
    </source>
</evidence>
<dbReference type="InterPro" id="IPR016024">
    <property type="entry name" value="ARM-type_fold"/>
</dbReference>
<dbReference type="SUPFAM" id="SSF53448">
    <property type="entry name" value="Nucleotide-diphospho-sugar transferases"/>
    <property type="match status" value="1"/>
</dbReference>
<accession>A0A1D1ZVV6</accession>
<feature type="domain" description="W2" evidence="8">
    <location>
        <begin position="557"/>
        <end position="761"/>
    </location>
</feature>
<dbReference type="InterPro" id="IPR029044">
    <property type="entry name" value="Nucleotide-diphossugar_trans"/>
</dbReference>
<dbReference type="FunFam" id="3.90.550.10:FF:000106">
    <property type="entry name" value="Translation initiation factor eIF-2B subunit epsilon"/>
    <property type="match status" value="1"/>
</dbReference>
<organism evidence="9">
    <name type="scientific">Auxenochlorella protothecoides</name>
    <name type="common">Green microalga</name>
    <name type="synonym">Chlorella protothecoides</name>
    <dbReference type="NCBI Taxonomy" id="3075"/>
    <lineage>
        <taxon>Eukaryota</taxon>
        <taxon>Viridiplantae</taxon>
        <taxon>Chlorophyta</taxon>
        <taxon>core chlorophytes</taxon>
        <taxon>Trebouxiophyceae</taxon>
        <taxon>Chlorellales</taxon>
        <taxon>Chlorellaceae</taxon>
        <taxon>Auxenochlorella</taxon>
    </lineage>
</organism>
<evidence type="ECO:0000259" key="8">
    <source>
        <dbReference type="PROSITE" id="PS51363"/>
    </source>
</evidence>
<dbReference type="GO" id="GO:0031369">
    <property type="term" value="F:translation initiation factor binding"/>
    <property type="evidence" value="ECO:0007669"/>
    <property type="project" value="InterPro"/>
</dbReference>